<name>A0AAV2DXL0_9ROSI</name>
<proteinExistence type="predicted"/>
<reference evidence="1 2" key="1">
    <citation type="submission" date="2024-04" db="EMBL/GenBank/DDBJ databases">
        <authorList>
            <person name="Fracassetti M."/>
        </authorList>
    </citation>
    <scope>NUCLEOTIDE SEQUENCE [LARGE SCALE GENOMIC DNA]</scope>
</reference>
<evidence type="ECO:0000313" key="1">
    <source>
        <dbReference type="EMBL" id="CAL1378315.1"/>
    </source>
</evidence>
<dbReference type="AlphaFoldDB" id="A0AAV2DXL0"/>
<sequence>MIAPHHRYLKSECFPRGANSDFPPCFVETRTVDEEEAADPVMTLERVAVEATCQRLDGRSLALEEEE</sequence>
<keyword evidence="2" id="KW-1185">Reference proteome</keyword>
<dbReference type="EMBL" id="OZ034816">
    <property type="protein sequence ID" value="CAL1378315.1"/>
    <property type="molecule type" value="Genomic_DNA"/>
</dbReference>
<dbReference type="Proteomes" id="UP001497516">
    <property type="component" value="Chromosome 3"/>
</dbReference>
<accession>A0AAV2DXL0</accession>
<evidence type="ECO:0000313" key="2">
    <source>
        <dbReference type="Proteomes" id="UP001497516"/>
    </source>
</evidence>
<organism evidence="1 2">
    <name type="scientific">Linum trigynum</name>
    <dbReference type="NCBI Taxonomy" id="586398"/>
    <lineage>
        <taxon>Eukaryota</taxon>
        <taxon>Viridiplantae</taxon>
        <taxon>Streptophyta</taxon>
        <taxon>Embryophyta</taxon>
        <taxon>Tracheophyta</taxon>
        <taxon>Spermatophyta</taxon>
        <taxon>Magnoliopsida</taxon>
        <taxon>eudicotyledons</taxon>
        <taxon>Gunneridae</taxon>
        <taxon>Pentapetalae</taxon>
        <taxon>rosids</taxon>
        <taxon>fabids</taxon>
        <taxon>Malpighiales</taxon>
        <taxon>Linaceae</taxon>
        <taxon>Linum</taxon>
    </lineage>
</organism>
<gene>
    <name evidence="1" type="ORF">LTRI10_LOCUS19908</name>
</gene>
<protein>
    <submittedName>
        <fullName evidence="1">Uncharacterized protein</fullName>
    </submittedName>
</protein>